<dbReference type="InterPro" id="IPR020846">
    <property type="entry name" value="MFS_dom"/>
</dbReference>
<keyword evidence="1 4" id="KW-0812">Transmembrane</keyword>
<evidence type="ECO:0000259" key="5">
    <source>
        <dbReference type="PROSITE" id="PS50850"/>
    </source>
</evidence>
<feature type="transmembrane region" description="Helical" evidence="4">
    <location>
        <begin position="103"/>
        <end position="126"/>
    </location>
</feature>
<dbReference type="InterPro" id="IPR011701">
    <property type="entry name" value="MFS"/>
</dbReference>
<dbReference type="Gene3D" id="1.20.1250.20">
    <property type="entry name" value="MFS general substrate transporter like domains"/>
    <property type="match status" value="2"/>
</dbReference>
<feature type="transmembrane region" description="Helical" evidence="4">
    <location>
        <begin position="277"/>
        <end position="295"/>
    </location>
</feature>
<dbReference type="AlphaFoldDB" id="A0A423PVE6"/>
<feature type="domain" description="Major facilitator superfamily (MFS) profile" evidence="5">
    <location>
        <begin position="13"/>
        <end position="389"/>
    </location>
</feature>
<evidence type="ECO:0000256" key="1">
    <source>
        <dbReference type="ARBA" id="ARBA00022692"/>
    </source>
</evidence>
<protein>
    <submittedName>
        <fullName evidence="6">MFS transporter</fullName>
    </submittedName>
</protein>
<dbReference type="RefSeq" id="WP_123630230.1">
    <property type="nucleotide sequence ID" value="NZ_AYKH01000004.1"/>
</dbReference>
<dbReference type="PROSITE" id="PS50850">
    <property type="entry name" value="MFS"/>
    <property type="match status" value="1"/>
</dbReference>
<dbReference type="SUPFAM" id="SSF103473">
    <property type="entry name" value="MFS general substrate transporter"/>
    <property type="match status" value="1"/>
</dbReference>
<feature type="transmembrane region" description="Helical" evidence="4">
    <location>
        <begin position="248"/>
        <end position="268"/>
    </location>
</feature>
<dbReference type="PANTHER" id="PTHR23523:SF2">
    <property type="entry name" value="2-NITROIMIDAZOLE TRANSPORTER"/>
    <property type="match status" value="1"/>
</dbReference>
<reference evidence="6 7" key="1">
    <citation type="submission" date="2013-10" db="EMBL/GenBank/DDBJ databases">
        <title>Salinisphaera orenii MK-B5 Genome Sequencing.</title>
        <authorList>
            <person name="Lai Q."/>
            <person name="Li C."/>
            <person name="Shao Z."/>
        </authorList>
    </citation>
    <scope>NUCLEOTIDE SEQUENCE [LARGE SCALE GENOMIC DNA]</scope>
    <source>
        <strain evidence="6 7">MK-B5</strain>
    </source>
</reference>
<feature type="transmembrane region" description="Helical" evidence="4">
    <location>
        <begin position="138"/>
        <end position="163"/>
    </location>
</feature>
<keyword evidence="3 4" id="KW-0472">Membrane</keyword>
<evidence type="ECO:0000256" key="3">
    <source>
        <dbReference type="ARBA" id="ARBA00023136"/>
    </source>
</evidence>
<dbReference type="EMBL" id="AYKH01000004">
    <property type="protein sequence ID" value="ROO29521.1"/>
    <property type="molecule type" value="Genomic_DNA"/>
</dbReference>
<organism evidence="6 7">
    <name type="scientific">Salinisphaera orenii MK-B5</name>
    <dbReference type="NCBI Taxonomy" id="856730"/>
    <lineage>
        <taxon>Bacteria</taxon>
        <taxon>Pseudomonadati</taxon>
        <taxon>Pseudomonadota</taxon>
        <taxon>Gammaproteobacteria</taxon>
        <taxon>Salinisphaerales</taxon>
        <taxon>Salinisphaeraceae</taxon>
        <taxon>Salinisphaera</taxon>
    </lineage>
</organism>
<feature type="transmembrane region" description="Helical" evidence="4">
    <location>
        <begin position="169"/>
        <end position="191"/>
    </location>
</feature>
<dbReference type="InterPro" id="IPR036259">
    <property type="entry name" value="MFS_trans_sf"/>
</dbReference>
<dbReference type="PANTHER" id="PTHR23523">
    <property type="match status" value="1"/>
</dbReference>
<name>A0A423PVE6_9GAMM</name>
<evidence type="ECO:0000256" key="4">
    <source>
        <dbReference type="SAM" id="Phobius"/>
    </source>
</evidence>
<feature type="transmembrane region" description="Helical" evidence="4">
    <location>
        <begin position="212"/>
        <end position="233"/>
    </location>
</feature>
<proteinExistence type="predicted"/>
<dbReference type="GO" id="GO:0022857">
    <property type="term" value="F:transmembrane transporter activity"/>
    <property type="evidence" value="ECO:0007669"/>
    <property type="project" value="InterPro"/>
</dbReference>
<evidence type="ECO:0000256" key="2">
    <source>
        <dbReference type="ARBA" id="ARBA00022989"/>
    </source>
</evidence>
<comment type="caution">
    <text evidence="6">The sequence shown here is derived from an EMBL/GenBank/DDBJ whole genome shotgun (WGS) entry which is preliminary data.</text>
</comment>
<dbReference type="InterPro" id="IPR052524">
    <property type="entry name" value="MFS_Cyanate_Porter"/>
</dbReference>
<gene>
    <name evidence="6" type="ORF">SAOR_03470</name>
</gene>
<dbReference type="Pfam" id="PF07690">
    <property type="entry name" value="MFS_1"/>
    <property type="match status" value="1"/>
</dbReference>
<keyword evidence="2 4" id="KW-1133">Transmembrane helix</keyword>
<feature type="transmembrane region" description="Helical" evidence="4">
    <location>
        <begin position="51"/>
        <end position="72"/>
    </location>
</feature>
<dbReference type="Proteomes" id="UP000283993">
    <property type="component" value="Unassembled WGS sequence"/>
</dbReference>
<feature type="transmembrane region" description="Helical" evidence="4">
    <location>
        <begin position="79"/>
        <end position="97"/>
    </location>
</feature>
<evidence type="ECO:0000313" key="7">
    <source>
        <dbReference type="Proteomes" id="UP000283993"/>
    </source>
</evidence>
<evidence type="ECO:0000313" key="6">
    <source>
        <dbReference type="EMBL" id="ROO29521.1"/>
    </source>
</evidence>
<feature type="transmembrane region" description="Helical" evidence="4">
    <location>
        <begin position="301"/>
        <end position="322"/>
    </location>
</feature>
<sequence length="389" mass="40713">MNANSALGRRIATLALLWLAGVYMRAPILMMSALGARVREALGFGDTGLGALTTTPILMLGLGALPAAWLIGRFGARNTLVAAIALTAAASAARALAPDLVPLLVATAAMGLGIAAMQPALPALVGRWCPGSVALASAVYMNGMMVGEFTGAGLTLPLLLPAAGGDWRLALALFSLPVLIIAPALLWPTLHGTRTDMDRLRRRLPDWRDARMWLYGTALGATAATFFGINAYMSPLLARKGLAAELDLVLFVFNIAQLGGSLLMVFVARAVLRVPRLLFITLALHVAALTGFMTLDGLVPLLTVAFVLSLVAALQLIALTMLPPLLRGPDDAGAMAAGMFAIGYVLAFVIPLIAGAASDLFGRIDAALWVFLGCNLVFLPLAWRTPIRS</sequence>
<accession>A0A423PVE6</accession>
<feature type="transmembrane region" description="Helical" evidence="4">
    <location>
        <begin position="334"/>
        <end position="354"/>
    </location>
</feature>
<keyword evidence="7" id="KW-1185">Reference proteome</keyword>
<feature type="transmembrane region" description="Helical" evidence="4">
    <location>
        <begin position="366"/>
        <end position="383"/>
    </location>
</feature>